<dbReference type="PANTHER" id="PTHR31642:SF254">
    <property type="entry name" value="ALCOHOL O-ACETYLTRANSFERASE"/>
    <property type="match status" value="1"/>
</dbReference>
<organism evidence="2 3">
    <name type="scientific">Tagetes erecta</name>
    <name type="common">African marigold</name>
    <dbReference type="NCBI Taxonomy" id="13708"/>
    <lineage>
        <taxon>Eukaryota</taxon>
        <taxon>Viridiplantae</taxon>
        <taxon>Streptophyta</taxon>
        <taxon>Embryophyta</taxon>
        <taxon>Tracheophyta</taxon>
        <taxon>Spermatophyta</taxon>
        <taxon>Magnoliopsida</taxon>
        <taxon>eudicotyledons</taxon>
        <taxon>Gunneridae</taxon>
        <taxon>Pentapetalae</taxon>
        <taxon>asterids</taxon>
        <taxon>campanulids</taxon>
        <taxon>Asterales</taxon>
        <taxon>Asteraceae</taxon>
        <taxon>Asteroideae</taxon>
        <taxon>Heliantheae alliance</taxon>
        <taxon>Tageteae</taxon>
        <taxon>Tagetes</taxon>
    </lineage>
</organism>
<evidence type="ECO:0000313" key="3">
    <source>
        <dbReference type="Proteomes" id="UP001229421"/>
    </source>
</evidence>
<protein>
    <recommendedName>
        <fullName evidence="4">Transferase, Chloramphenicol acetyltransferase-like domain protein</fullName>
    </recommendedName>
</protein>
<accession>A0AAD8K0J1</accession>
<dbReference type="EMBL" id="JAUHHV010000009">
    <property type="protein sequence ID" value="KAK1412106.1"/>
    <property type="molecule type" value="Genomic_DNA"/>
</dbReference>
<dbReference type="InterPro" id="IPR050317">
    <property type="entry name" value="Plant_Fungal_Acyltransferase"/>
</dbReference>
<sequence>MANISSKSYSMHVIEKIVVHAQEPCNNHWLPFTNLDLLVPPFDVGSFFCYKKPSLGNFRTTLDSLKDALSRALTLYYPLAGEILWNTVAEEYQIHCNNRGVDFVEAVADVELKELNLYNPDESIEGRLIPKKLHGVLAIQVTKLKCGGIVIGCMFDHRAADGYSANMFISSWAEITRSEPPSMLPSFQRSILKPRHPITYSPSIGNVYALYEPPTDHVHNNNKGDQLLVNRVFYIEGEHLNNMQLLASQNGHKRSKLEAFTSFLWKIVALSMEDSENYNKMCSVALAVDGRSRLSQGDGEEKEKLMASHFGNVLSMPFGSKRSEELKEMSLSEIGKEVNKFLHTATSKSHFLDLIDWVEERRSHPLVAIAFASKEMSVMVSSGTRFHIMDKMDFGWGKVAFGSCHVPSERSDSYVMTLPSPTNDKDWVVYMHLPKKQMNYIELHASYMFKPLNAEYLGI</sequence>
<dbReference type="PANTHER" id="PTHR31642">
    <property type="entry name" value="TRICHOTHECENE 3-O-ACETYLTRANSFERASE"/>
    <property type="match status" value="1"/>
</dbReference>
<dbReference type="GO" id="GO:0016747">
    <property type="term" value="F:acyltransferase activity, transferring groups other than amino-acyl groups"/>
    <property type="evidence" value="ECO:0007669"/>
    <property type="project" value="TreeGrafter"/>
</dbReference>
<dbReference type="Proteomes" id="UP001229421">
    <property type="component" value="Unassembled WGS sequence"/>
</dbReference>
<comment type="similarity">
    <text evidence="1">Belongs to the plant acyltransferase family.</text>
</comment>
<name>A0AAD8K0J1_TARER</name>
<dbReference type="Gene3D" id="3.30.559.10">
    <property type="entry name" value="Chloramphenicol acetyltransferase-like domain"/>
    <property type="match status" value="2"/>
</dbReference>
<evidence type="ECO:0000256" key="1">
    <source>
        <dbReference type="ARBA" id="ARBA00009861"/>
    </source>
</evidence>
<comment type="caution">
    <text evidence="2">The sequence shown here is derived from an EMBL/GenBank/DDBJ whole genome shotgun (WGS) entry which is preliminary data.</text>
</comment>
<proteinExistence type="inferred from homology"/>
<gene>
    <name evidence="2" type="ORF">QVD17_33095</name>
</gene>
<evidence type="ECO:0008006" key="4">
    <source>
        <dbReference type="Google" id="ProtNLM"/>
    </source>
</evidence>
<reference evidence="2" key="1">
    <citation type="journal article" date="2023" name="bioRxiv">
        <title>Improved chromosome-level genome assembly for marigold (Tagetes erecta).</title>
        <authorList>
            <person name="Jiang F."/>
            <person name="Yuan L."/>
            <person name="Wang S."/>
            <person name="Wang H."/>
            <person name="Xu D."/>
            <person name="Wang A."/>
            <person name="Fan W."/>
        </authorList>
    </citation>
    <scope>NUCLEOTIDE SEQUENCE</scope>
    <source>
        <strain evidence="2">WSJ</strain>
        <tissue evidence="2">Leaf</tissue>
    </source>
</reference>
<dbReference type="InterPro" id="IPR023213">
    <property type="entry name" value="CAT-like_dom_sf"/>
</dbReference>
<evidence type="ECO:0000313" key="2">
    <source>
        <dbReference type="EMBL" id="KAK1412106.1"/>
    </source>
</evidence>
<dbReference type="Pfam" id="PF02458">
    <property type="entry name" value="Transferase"/>
    <property type="match status" value="1"/>
</dbReference>
<keyword evidence="3" id="KW-1185">Reference proteome</keyword>
<dbReference type="AlphaFoldDB" id="A0AAD8K0J1"/>